<reference evidence="4" key="2">
    <citation type="submission" date="2014-03" db="EMBL/GenBank/DDBJ databases">
        <title>The whipworm genome and dual-species transcriptomics of an intimate host-pathogen interaction.</title>
        <authorList>
            <person name="Foth B.J."/>
            <person name="Tsai I.J."/>
            <person name="Reid A.J."/>
            <person name="Bancroft A.J."/>
            <person name="Nichol S."/>
            <person name="Tracey A."/>
            <person name="Holroyd N."/>
            <person name="Cotton J.A."/>
            <person name="Stanley E.J."/>
            <person name="Zarowiecki M."/>
            <person name="Liu J.Z."/>
            <person name="Huckvale T."/>
            <person name="Cooper P.J."/>
            <person name="Grencis R.K."/>
            <person name="Berriman M."/>
        </authorList>
    </citation>
    <scope>NUCLEOTIDE SEQUENCE [LARGE SCALE GENOMIC DNA]</scope>
</reference>
<dbReference type="Gene3D" id="3.60.20.30">
    <property type="entry name" value="(Glycosyl)asparaginase"/>
    <property type="match status" value="1"/>
</dbReference>
<sequence length="348" mass="37394">MATKDIDFVAVHAGAGYYSNRDQKGIVKLCKKACSIGARQLTSGKPAIDSCVAATVVLEDSPLTNAGFGSNLNLEEKVECDAGLMDSSGMEFAGVGAVRSVKNPIRVAKHLLDERRKSHVANLVRPFVLVGDGAEKFAQRIGAHIVEPKTMISSRSRRVFKRVLSHVETIQTSKLLPMDTVGSISVDNCQLAAASCSSGGLLLKEPGRVGHATMFGAGCWAEVRNGNICAVSCSGCGEYLIKTHTAQIVADALFEAPDSGFKHEVLQNTLKEKYLNSVLLCNSPKEHKLIGCICVFYSCSLNLLEFIWAHNSAVFPVCFWSKGVARTKQVLSRNEDLADVKAGCICAQ</sequence>
<dbReference type="PANTHER" id="PTHR10188">
    <property type="entry name" value="L-ASPARAGINASE"/>
    <property type="match status" value="1"/>
</dbReference>
<dbReference type="AlphaFoldDB" id="A0A077ZE59"/>
<dbReference type="PANTHER" id="PTHR10188:SF8">
    <property type="entry name" value="THREONINE ASPARTASE 1"/>
    <property type="match status" value="1"/>
</dbReference>
<dbReference type="GO" id="GO:0005737">
    <property type="term" value="C:cytoplasm"/>
    <property type="evidence" value="ECO:0007669"/>
    <property type="project" value="TreeGrafter"/>
</dbReference>
<dbReference type="Pfam" id="PF01112">
    <property type="entry name" value="Asparaginase_2"/>
    <property type="match status" value="1"/>
</dbReference>
<dbReference type="STRING" id="36087.A0A077ZE59"/>
<evidence type="ECO:0000256" key="3">
    <source>
        <dbReference type="PIRSR" id="PIRSR600246-3"/>
    </source>
</evidence>
<feature type="site" description="Cleavage; by autolysis" evidence="3">
    <location>
        <begin position="179"/>
        <end position="180"/>
    </location>
</feature>
<name>A0A077ZE59_TRITR</name>
<dbReference type="OrthoDB" id="77601at2759"/>
<comment type="similarity">
    <text evidence="1">Belongs to the Ntn-hydrolase family.</text>
</comment>
<protein>
    <submittedName>
        <fullName evidence="4">Asparaginase 2 domain containing protein</fullName>
    </submittedName>
</protein>
<reference evidence="4" key="1">
    <citation type="submission" date="2014-01" db="EMBL/GenBank/DDBJ databases">
        <authorList>
            <person name="Aslett M."/>
        </authorList>
    </citation>
    <scope>NUCLEOTIDE SEQUENCE</scope>
</reference>
<keyword evidence="5" id="KW-1185">Reference proteome</keyword>
<dbReference type="SUPFAM" id="SSF56235">
    <property type="entry name" value="N-terminal nucleophile aminohydrolases (Ntn hydrolases)"/>
    <property type="match status" value="1"/>
</dbReference>
<accession>A0A077ZE59</accession>
<dbReference type="InterPro" id="IPR037464">
    <property type="entry name" value="Taspase1"/>
</dbReference>
<dbReference type="EMBL" id="HG806384">
    <property type="protein sequence ID" value="CDW58637.1"/>
    <property type="molecule type" value="Genomic_DNA"/>
</dbReference>
<dbReference type="Proteomes" id="UP000030665">
    <property type="component" value="Unassembled WGS sequence"/>
</dbReference>
<dbReference type="InterPro" id="IPR029055">
    <property type="entry name" value="Ntn_hydrolases_N"/>
</dbReference>
<proteinExistence type="inferred from homology"/>
<dbReference type="InterPro" id="IPR000246">
    <property type="entry name" value="Peptidase_T2"/>
</dbReference>
<feature type="active site" description="Nucleophile" evidence="2">
    <location>
        <position position="180"/>
    </location>
</feature>
<evidence type="ECO:0000256" key="1">
    <source>
        <dbReference type="ARBA" id="ARBA00010872"/>
    </source>
</evidence>
<organism evidence="4 5">
    <name type="scientific">Trichuris trichiura</name>
    <name type="common">Whipworm</name>
    <name type="synonym">Trichocephalus trichiurus</name>
    <dbReference type="NCBI Taxonomy" id="36087"/>
    <lineage>
        <taxon>Eukaryota</taxon>
        <taxon>Metazoa</taxon>
        <taxon>Ecdysozoa</taxon>
        <taxon>Nematoda</taxon>
        <taxon>Enoplea</taxon>
        <taxon>Dorylaimia</taxon>
        <taxon>Trichinellida</taxon>
        <taxon>Trichuridae</taxon>
        <taxon>Trichuris</taxon>
    </lineage>
</organism>
<dbReference type="CDD" id="cd04514">
    <property type="entry name" value="Taspase1_like"/>
    <property type="match status" value="1"/>
</dbReference>
<evidence type="ECO:0000313" key="4">
    <source>
        <dbReference type="EMBL" id="CDW58637.1"/>
    </source>
</evidence>
<dbReference type="GO" id="GO:0051604">
    <property type="term" value="P:protein maturation"/>
    <property type="evidence" value="ECO:0007669"/>
    <property type="project" value="TreeGrafter"/>
</dbReference>
<dbReference type="GO" id="GO:0004298">
    <property type="term" value="F:threonine-type endopeptidase activity"/>
    <property type="evidence" value="ECO:0007669"/>
    <property type="project" value="InterPro"/>
</dbReference>
<evidence type="ECO:0000313" key="5">
    <source>
        <dbReference type="Proteomes" id="UP000030665"/>
    </source>
</evidence>
<gene>
    <name evidence="4" type="ORF">TTRE_0000696101</name>
</gene>
<evidence type="ECO:0000256" key="2">
    <source>
        <dbReference type="PIRSR" id="PIRSR600246-1"/>
    </source>
</evidence>